<keyword evidence="5" id="KW-0808">Transferase</keyword>
<comment type="similarity">
    <text evidence="2">Belongs to the glycosyltransferase 31 family.</text>
</comment>
<evidence type="ECO:0000256" key="11">
    <source>
        <dbReference type="SAM" id="Phobius"/>
    </source>
</evidence>
<dbReference type="Pfam" id="PF05679">
    <property type="entry name" value="CHGN"/>
    <property type="match status" value="1"/>
</dbReference>
<dbReference type="InterPro" id="IPR008428">
    <property type="entry name" value="Chond_GalNAc"/>
</dbReference>
<dbReference type="PANTHER" id="PTHR12369:SF11">
    <property type="entry name" value="HEXOSYLTRANSFERASE"/>
    <property type="match status" value="1"/>
</dbReference>
<evidence type="ECO:0000256" key="5">
    <source>
        <dbReference type="ARBA" id="ARBA00022679"/>
    </source>
</evidence>
<dbReference type="InterPro" id="IPR002659">
    <property type="entry name" value="Glyco_trans_31"/>
</dbReference>
<evidence type="ECO:0000256" key="8">
    <source>
        <dbReference type="ARBA" id="ARBA00022989"/>
    </source>
</evidence>
<organism evidence="12">
    <name type="scientific">Cryptomonas curvata</name>
    <dbReference type="NCBI Taxonomy" id="233186"/>
    <lineage>
        <taxon>Eukaryota</taxon>
        <taxon>Cryptophyceae</taxon>
        <taxon>Cryptomonadales</taxon>
        <taxon>Cryptomonadaceae</taxon>
        <taxon>Cryptomonas</taxon>
    </lineage>
</organism>
<evidence type="ECO:0000256" key="4">
    <source>
        <dbReference type="ARBA" id="ARBA00022676"/>
    </source>
</evidence>
<dbReference type="Pfam" id="PF01762">
    <property type="entry name" value="Galactosyl_T"/>
    <property type="match status" value="1"/>
</dbReference>
<evidence type="ECO:0000256" key="7">
    <source>
        <dbReference type="ARBA" id="ARBA00022968"/>
    </source>
</evidence>
<dbReference type="InterPro" id="IPR029044">
    <property type="entry name" value="Nucleotide-diphossugar_trans"/>
</dbReference>
<evidence type="ECO:0008006" key="13">
    <source>
        <dbReference type="Google" id="ProtNLM"/>
    </source>
</evidence>
<keyword evidence="10 11" id="KW-0472">Membrane</keyword>
<gene>
    <name evidence="12" type="ORF">CCUR1050_LOCUS27826</name>
</gene>
<dbReference type="AlphaFoldDB" id="A0A7S0MVS8"/>
<sequence>MIQRNVKAISSIEERDFHLPVTSFMSPSESRHNLRQKISVVVLFIFGLCALSWARLFVKLSEPIPRASITQANRALKNCKVAVGVFSKAADHTRRDVIRQTWGHPLTSTSTKANLFFVVGDLNQELSPHEKLQFDRERSVSHDLLLLNSSDSDEYAKSLEWFSWAAQMTNCETIFKTRDDTYLRVNRLLDFLNSVFGLERPILKYFGTLGHTNTTQAAFMSEAGYGVSRDVALWIFLNKNISVESPSEDVGIGNLISHMHRSSKLEYYTDSIAFGTICNSHSVLDSPLHSYDFNMYIRHQEDAQGKFCAGADRSVSVVHFKRNPASYFSFDSAIASKLSLQDESQAPWNRSNRWYYTEDRAVGYARAAFTFLPWHAAVATGKFGGAGVFEKSKAGDKAVYDLVVEKAKGIVQRVIQKCPKQRLVGTWLKSWGRRKEYIVHLQCTTNSQTALVHVPFKADGDVEAFSPAYVVGSNRLVMIVPISCRLDTLQAFLRTSGQQFSTLSGRKTKIILAWSYCHDKKGNFTESAITAVVQQFQRSAKSVAVQTLFFQDGSSMFSRSRALNTALLACDDDDIALVLDVDVQVKADFFLNCLAFARQGHSMYFPVMFSRFNPKIINTFGEVMSYSPKGKTWLKKFDSISADTGLWRDFSLGMVSMSVLDAKKIGMFNSEIQGWGNEDVEFFERAEAAGYMTWRLYEPNEIHIYHPKDCTDLKGTDRYTMCLGSKLRMEGNQLQVAIMLHKKEEEWDQKQN</sequence>
<proteinExistence type="inferred from homology"/>
<keyword evidence="4" id="KW-0328">Glycosyltransferase</keyword>
<keyword evidence="9" id="KW-0333">Golgi apparatus</keyword>
<keyword evidence="8 11" id="KW-1133">Transmembrane helix</keyword>
<comment type="similarity">
    <text evidence="3">Belongs to the chondroitin N-acetylgalactosaminyltransferase family.</text>
</comment>
<dbReference type="PANTHER" id="PTHR12369">
    <property type="entry name" value="CHONDROITIN SYNTHASE"/>
    <property type="match status" value="1"/>
</dbReference>
<feature type="transmembrane region" description="Helical" evidence="11">
    <location>
        <begin position="38"/>
        <end position="58"/>
    </location>
</feature>
<protein>
    <recommendedName>
        <fullName evidence="13">Hexosyltransferase</fullName>
    </recommendedName>
</protein>
<evidence type="ECO:0000256" key="9">
    <source>
        <dbReference type="ARBA" id="ARBA00023034"/>
    </source>
</evidence>
<accession>A0A7S0MVS8</accession>
<dbReference type="GO" id="GO:0000139">
    <property type="term" value="C:Golgi membrane"/>
    <property type="evidence" value="ECO:0007669"/>
    <property type="project" value="UniProtKB-SubCell"/>
</dbReference>
<comment type="subcellular location">
    <subcellularLocation>
        <location evidence="1">Golgi apparatus membrane</location>
        <topology evidence="1">Single-pass type II membrane protein</topology>
    </subcellularLocation>
</comment>
<dbReference type="EMBL" id="HBEZ01050656">
    <property type="protein sequence ID" value="CAD8652783.1"/>
    <property type="molecule type" value="Transcribed_RNA"/>
</dbReference>
<evidence type="ECO:0000313" key="12">
    <source>
        <dbReference type="EMBL" id="CAD8652783.1"/>
    </source>
</evidence>
<dbReference type="InterPro" id="IPR051227">
    <property type="entry name" value="CS_glycosyltransferase"/>
</dbReference>
<dbReference type="Gene3D" id="3.90.550.50">
    <property type="match status" value="1"/>
</dbReference>
<evidence type="ECO:0000256" key="3">
    <source>
        <dbReference type="ARBA" id="ARBA00009239"/>
    </source>
</evidence>
<dbReference type="GO" id="GO:0032580">
    <property type="term" value="C:Golgi cisterna membrane"/>
    <property type="evidence" value="ECO:0007669"/>
    <property type="project" value="InterPro"/>
</dbReference>
<dbReference type="GO" id="GO:0047238">
    <property type="term" value="F:glucuronosyl-N-acetylgalactosaminyl-proteoglycan 4-beta-N-acetylgalactosaminyltransferase activity"/>
    <property type="evidence" value="ECO:0007669"/>
    <property type="project" value="TreeGrafter"/>
</dbReference>
<name>A0A7S0MVS8_9CRYP</name>
<reference evidence="12" key="1">
    <citation type="submission" date="2021-01" db="EMBL/GenBank/DDBJ databases">
        <authorList>
            <person name="Corre E."/>
            <person name="Pelletier E."/>
            <person name="Niang G."/>
            <person name="Scheremetjew M."/>
            <person name="Finn R."/>
            <person name="Kale V."/>
            <person name="Holt S."/>
            <person name="Cochrane G."/>
            <person name="Meng A."/>
            <person name="Brown T."/>
            <person name="Cohen L."/>
        </authorList>
    </citation>
    <scope>NUCLEOTIDE SEQUENCE</scope>
    <source>
        <strain evidence="12">CCAP979/52</strain>
    </source>
</reference>
<dbReference type="Gene3D" id="3.90.550.10">
    <property type="entry name" value="Spore Coat Polysaccharide Biosynthesis Protein SpsA, Chain A"/>
    <property type="match status" value="1"/>
</dbReference>
<dbReference type="SUPFAM" id="SSF53448">
    <property type="entry name" value="Nucleotide-diphospho-sugar transferases"/>
    <property type="match status" value="1"/>
</dbReference>
<keyword evidence="7" id="KW-0735">Signal-anchor</keyword>
<keyword evidence="6 11" id="KW-0812">Transmembrane</keyword>
<evidence type="ECO:0000256" key="10">
    <source>
        <dbReference type="ARBA" id="ARBA00023136"/>
    </source>
</evidence>
<evidence type="ECO:0000256" key="2">
    <source>
        <dbReference type="ARBA" id="ARBA00008661"/>
    </source>
</evidence>
<evidence type="ECO:0000256" key="6">
    <source>
        <dbReference type="ARBA" id="ARBA00022692"/>
    </source>
</evidence>
<evidence type="ECO:0000256" key="1">
    <source>
        <dbReference type="ARBA" id="ARBA00004323"/>
    </source>
</evidence>